<dbReference type="Pfam" id="PF05050">
    <property type="entry name" value="Methyltransf_21"/>
    <property type="match status" value="1"/>
</dbReference>
<dbReference type="NCBIfam" id="TIGR01444">
    <property type="entry name" value="fkbM_fam"/>
    <property type="match status" value="1"/>
</dbReference>
<dbReference type="Gene3D" id="3.40.50.150">
    <property type="entry name" value="Vaccinia Virus protein VP39"/>
    <property type="match status" value="1"/>
</dbReference>
<dbReference type="InterPro" id="IPR029063">
    <property type="entry name" value="SAM-dependent_MTases_sf"/>
</dbReference>
<sequence>MQCHHGVRAPRGNDRKGNNVNTISTIASLVPDKVFVAAIARAHRKFEPELDRIVASVPTRGTAVDVGVWYGPWTYWLSRRCEQVVDFEPNPDLAAVLDRTVRPNVRVEHLAASDAEGTATLTLPAGGRGTEGRASLEGLQDGGRTVEVKTVRLDDMGLKDVVLLKIDVEGHEFATITGAEQLLAEQHPVLVVELEDRHGGIAPSVDLLASWGYAGKVLVEKRWVPLTEFDLPRHQAEYHAQPRKTGGYLSMSVRKQEPYINNVVFTHPECAWDVR</sequence>
<evidence type="ECO:0000313" key="2">
    <source>
        <dbReference type="EMBL" id="CAB4647561.1"/>
    </source>
</evidence>
<accession>A0A6J6KCL9</accession>
<reference evidence="2" key="1">
    <citation type="submission" date="2020-05" db="EMBL/GenBank/DDBJ databases">
        <authorList>
            <person name="Chiriac C."/>
            <person name="Salcher M."/>
            <person name="Ghai R."/>
            <person name="Kavagutti S V."/>
        </authorList>
    </citation>
    <scope>NUCLEOTIDE SEQUENCE</scope>
</reference>
<dbReference type="SUPFAM" id="SSF53335">
    <property type="entry name" value="S-adenosyl-L-methionine-dependent methyltransferases"/>
    <property type="match status" value="1"/>
</dbReference>
<evidence type="ECO:0000259" key="1">
    <source>
        <dbReference type="Pfam" id="PF05050"/>
    </source>
</evidence>
<protein>
    <submittedName>
        <fullName evidence="2">Unannotated protein</fullName>
    </submittedName>
</protein>
<dbReference type="InterPro" id="IPR052514">
    <property type="entry name" value="SAM-dependent_MTase"/>
</dbReference>
<dbReference type="EMBL" id="CAFBLK010000211">
    <property type="protein sequence ID" value="CAB4875585.1"/>
    <property type="molecule type" value="Genomic_DNA"/>
</dbReference>
<dbReference type="PANTHER" id="PTHR34203">
    <property type="entry name" value="METHYLTRANSFERASE, FKBM FAMILY PROTEIN"/>
    <property type="match status" value="1"/>
</dbReference>
<dbReference type="AlphaFoldDB" id="A0A6J6KCL9"/>
<feature type="domain" description="Methyltransferase FkbM" evidence="1">
    <location>
        <begin position="67"/>
        <end position="205"/>
    </location>
</feature>
<name>A0A6J6KCL9_9ZZZZ</name>
<dbReference type="InterPro" id="IPR006342">
    <property type="entry name" value="FkbM_mtfrase"/>
</dbReference>
<dbReference type="EMBL" id="CAEZWM010000011">
    <property type="protein sequence ID" value="CAB4647561.1"/>
    <property type="molecule type" value="Genomic_DNA"/>
</dbReference>
<dbReference type="PANTHER" id="PTHR34203:SF13">
    <property type="entry name" value="EXPRESSED PROTEIN"/>
    <property type="match status" value="1"/>
</dbReference>
<organism evidence="2">
    <name type="scientific">freshwater metagenome</name>
    <dbReference type="NCBI Taxonomy" id="449393"/>
    <lineage>
        <taxon>unclassified sequences</taxon>
        <taxon>metagenomes</taxon>
        <taxon>ecological metagenomes</taxon>
    </lineage>
</organism>
<proteinExistence type="predicted"/>
<evidence type="ECO:0000313" key="3">
    <source>
        <dbReference type="EMBL" id="CAB4875585.1"/>
    </source>
</evidence>
<gene>
    <name evidence="2" type="ORF">UFOPK2242_00203</name>
    <name evidence="3" type="ORF">UFOPK3317_01134</name>
</gene>